<dbReference type="Pfam" id="PF01547">
    <property type="entry name" value="SBP_bac_1"/>
    <property type="match status" value="1"/>
</dbReference>
<proteinExistence type="predicted"/>
<dbReference type="InterPro" id="IPR006059">
    <property type="entry name" value="SBP"/>
</dbReference>
<protein>
    <submittedName>
        <fullName evidence="3">Extracellular solute-binding protein</fullName>
    </submittedName>
</protein>
<name>A0A9J6R955_9BACI</name>
<gene>
    <name evidence="3" type="ORF">OWO01_02855</name>
</gene>
<evidence type="ECO:0000256" key="2">
    <source>
        <dbReference type="SAM" id="SignalP"/>
    </source>
</evidence>
<evidence type="ECO:0000256" key="1">
    <source>
        <dbReference type="SAM" id="MobiDB-lite"/>
    </source>
</evidence>
<sequence length="486" mass="54963">MTRKAMISILSAILVLMLLVVGCNNEDDTTTPSNNDGNNTSENDTNGDDEPAGLDPLTEEEITLTYAAWTSHDLQFHLADAFMEMYPNITVDIVQLEQDGWNDHLTNLASTGDLPDVFWYMGNVDVPIRNMWLGDFTEYFENDPDNDNLLDTAYDMGYFDGERKMAAAAAYLPYTIFLDENLFEAQNVDMPSPDWTYTEMIELIEEMTIPEQGIFGYNTFTKLVTMAPIVRGDSFGEFGWDGESYDLTGEWADAVMQHAELVRNGNHVPFFDTDEAEAAFGDRLLWAAETGRVAMQLDAWWTVDLFGTDTFTEKGIKWVPYTVPRGENAETLNKPAFIDFASISAATDHPREAYELMKFMGWSREGWEAKLDAFKTLEHEDGRPMFPHPDGLPLIKDQDIWDELRTLLPEGHYYDDFLERATHPIPLGGAAAPGFSTFLDEVYFGGEYGDVEQAAIDGTVNAHDIAADLTEMINDYYHRALEELFY</sequence>
<keyword evidence="4" id="KW-1185">Reference proteome</keyword>
<evidence type="ECO:0000313" key="4">
    <source>
        <dbReference type="Proteomes" id="UP001084197"/>
    </source>
</evidence>
<comment type="caution">
    <text evidence="3">The sequence shown here is derived from an EMBL/GenBank/DDBJ whole genome shotgun (WGS) entry which is preliminary data.</text>
</comment>
<feature type="signal peptide" evidence="2">
    <location>
        <begin position="1"/>
        <end position="26"/>
    </location>
</feature>
<dbReference type="PANTHER" id="PTHR43649">
    <property type="entry name" value="ARABINOSE-BINDING PROTEIN-RELATED"/>
    <property type="match status" value="1"/>
</dbReference>
<dbReference type="SUPFAM" id="SSF53850">
    <property type="entry name" value="Periplasmic binding protein-like II"/>
    <property type="match status" value="1"/>
</dbReference>
<dbReference type="PANTHER" id="PTHR43649:SF12">
    <property type="entry name" value="DIACETYLCHITOBIOSE BINDING PROTEIN DASA"/>
    <property type="match status" value="1"/>
</dbReference>
<dbReference type="PROSITE" id="PS51257">
    <property type="entry name" value="PROKAR_LIPOPROTEIN"/>
    <property type="match status" value="1"/>
</dbReference>
<feature type="chain" id="PRO_5039894887" evidence="2">
    <location>
        <begin position="27"/>
        <end position="486"/>
    </location>
</feature>
<dbReference type="Proteomes" id="UP001084197">
    <property type="component" value="Unassembled WGS sequence"/>
</dbReference>
<dbReference type="Gene3D" id="3.40.190.10">
    <property type="entry name" value="Periplasmic binding protein-like II"/>
    <property type="match status" value="1"/>
</dbReference>
<keyword evidence="2" id="KW-0732">Signal</keyword>
<accession>A0A9J6R955</accession>
<dbReference type="AlphaFoldDB" id="A0A9J6R955"/>
<evidence type="ECO:0000313" key="3">
    <source>
        <dbReference type="EMBL" id="MCZ0702149.1"/>
    </source>
</evidence>
<dbReference type="RefSeq" id="WP_268778911.1">
    <property type="nucleotide sequence ID" value="NZ_JAPRAT010000003.1"/>
</dbReference>
<reference evidence="3" key="1">
    <citation type="submission" date="2022-11" db="EMBL/GenBank/DDBJ databases">
        <title>WGS of Natronobacillus azotifigens 24KS-1, an anaerobic diazotrophic haloalkaliphile from soda-rich habitats.</title>
        <authorList>
            <person name="Sorokin D.Y."/>
            <person name="Merkel A.Y."/>
        </authorList>
    </citation>
    <scope>NUCLEOTIDE SEQUENCE</scope>
    <source>
        <strain evidence="3">24KS-1</strain>
    </source>
</reference>
<feature type="compositionally biased region" description="Polar residues" evidence="1">
    <location>
        <begin position="30"/>
        <end position="44"/>
    </location>
</feature>
<feature type="region of interest" description="Disordered" evidence="1">
    <location>
        <begin position="29"/>
        <end position="55"/>
    </location>
</feature>
<feature type="compositionally biased region" description="Acidic residues" evidence="1">
    <location>
        <begin position="45"/>
        <end position="55"/>
    </location>
</feature>
<dbReference type="InterPro" id="IPR050490">
    <property type="entry name" value="Bact_solute-bd_prot1"/>
</dbReference>
<dbReference type="EMBL" id="JAPRAT010000003">
    <property type="protein sequence ID" value="MCZ0702149.1"/>
    <property type="molecule type" value="Genomic_DNA"/>
</dbReference>
<organism evidence="3 4">
    <name type="scientific">Natronobacillus azotifigens</name>
    <dbReference type="NCBI Taxonomy" id="472978"/>
    <lineage>
        <taxon>Bacteria</taxon>
        <taxon>Bacillati</taxon>
        <taxon>Bacillota</taxon>
        <taxon>Bacilli</taxon>
        <taxon>Bacillales</taxon>
        <taxon>Bacillaceae</taxon>
        <taxon>Natronobacillus</taxon>
    </lineage>
</organism>